<feature type="compositionally biased region" description="Polar residues" evidence="2">
    <location>
        <begin position="182"/>
        <end position="198"/>
    </location>
</feature>
<dbReference type="InterPro" id="IPR049885">
    <property type="entry name" value="MTCL1-3"/>
</dbReference>
<feature type="compositionally biased region" description="Basic and acidic residues" evidence="2">
    <location>
        <begin position="368"/>
        <end position="381"/>
    </location>
</feature>
<feature type="region of interest" description="Disordered" evidence="2">
    <location>
        <begin position="1168"/>
        <end position="1207"/>
    </location>
</feature>
<feature type="compositionally biased region" description="Basic and acidic residues" evidence="2">
    <location>
        <begin position="321"/>
        <end position="330"/>
    </location>
</feature>
<dbReference type="EMBL" id="JBICBT010000977">
    <property type="protein sequence ID" value="KAL3089655.1"/>
    <property type="molecule type" value="Genomic_DNA"/>
</dbReference>
<feature type="region of interest" description="Disordered" evidence="2">
    <location>
        <begin position="886"/>
        <end position="961"/>
    </location>
</feature>
<feature type="compositionally biased region" description="Basic and acidic residues" evidence="2">
    <location>
        <begin position="1492"/>
        <end position="1504"/>
    </location>
</feature>
<feature type="compositionally biased region" description="Polar residues" evidence="2">
    <location>
        <begin position="301"/>
        <end position="320"/>
    </location>
</feature>
<dbReference type="PANTHER" id="PTHR15742">
    <property type="entry name" value="GIRDIN"/>
    <property type="match status" value="1"/>
</dbReference>
<feature type="compositionally biased region" description="Basic and acidic residues" evidence="2">
    <location>
        <begin position="218"/>
        <end position="237"/>
    </location>
</feature>
<accession>A0ABD2JG95</accession>
<sequence>MRRPYYQAPRPSAAGRIQTPTFTTPNNLQQQKKNHKANKTTEACQGAAAVAQRRHQQQKMTDRECSGFEPQNYLRDRCKKCFRLREKHGRIANFAGASSAADQPKETETSVRSQLRSPIMTVRRAQSNPTKMLTTTPRRTTAPAVTTSATSSSSSTARKPTHQQQQSNKRSNGDKTTEDEGQTTTAFGAVRKTQTMQRMRTIAIETDEMGEGGQNANSEEKMPKESEEGKTMEEKSGKRTTTTAAEGGGRRRRTWKLSTAQETTKTERNLEDEDEEDQRHLQQNGCPARQQKDTAQPRPPSATTTVLLAKQRQISLGHSNSLREQRKKSESWTTDCATSTENGIKQSTSEEQQNGETTRRASSTRRTTRTEKKEEEEKENGGRAAISERNGSWQFMGDKFRQADIHRQNVGKGNDDDAADEQQEEEELLSLSSYKSANSLLDRSVHQTNTTTTVDEMFSARSVESLNSLSCAESFKTGKSPPFDDPMEDPFMTPKSTSETQHFFGSDDDEFERAMTPTAMEFNQQEFFHIRGENRRLQEQCRRFRHERKRWTEWLRKKYGNWKERENGDKREQQTTTTVTLDGQRMMEEALIEMETMLNEYREENSALKGQLVERREGGFLHNRDMMSASASTVISNGACSAPAVLEERLQMSESMCEQLRRERKELEREIEEMQDQYRVEEIEEFRELQRELEQSAKNGRILQFKLRKAERQRDQLQTEKNLLARKVQEIQRGIGGGAEQIEEMSGESDMEEQMGRKVSELEQELRVAKEVSLKMHNELEVAEEKRYKLEDELFYQKEKVRELLAQNRWREARQMKGRSVEEALLEAASRSTENLPKEVRDTLEREADLREQLRFTEADLQRTRQRLDELERENDELLQRYSNLAQRHSEAQSKSTTNVLRVPQKQKTVLRSISEGADEIGPSAAEQQNERNKSEERKSEQSHGRSASAVEINRTPIDKEKKILIQQSEDSREKLSTMAEEANELRRKCVNCESEIGELRESAVTYKRMNEQLKEQMEKMKEEWKEYERSKETKSMEKAQKFEKELKIVQKHFGDECRKRESAERSLAENRAVLEKLNTTIIETNAELNQARQKIGEMEQEQDKLKKWENKCKEMKQERVRIQANAMELKKRTDEAVQELGKMSRTHQQKEIGWMREKKHLEEQLRELTKPTTGGKKVSESSSQSSTTTTESNKRTTTERVEELEQEKKCLEAKMEELRKIREQEMAAHQTEKIEWQREREQMGGRAHKMNGATSLCQAVDYKQIADNALRAAEELQKQYREYQRHYTAEVQRLSGQLVKLEQELATRQQQITVVAPTETVADQKQDENNNDNDAVNVSAVIKMPTQHQAQHVTRPHRGYESPSMSSLTENNFTDNTTWDSRLLDCGSMMTRSISPLKGQSAMFRGGSTVPMLQCRAVDIHPSSPLAGLGQRAIGVMDDGDFGSVDDVQQKYRRTGSAGTNILYRIRREELAQGKHPTVRQMARAFESFEKLQQKGNSSEEPKRKRIKPTKGGLFGLLGKSSSMEVSSMSEKNLKTPKAFRKGEHVPSEKMPGSHEKTRGGGGSPSPFPSSSLPRGGRNPFKGISSRIVERVRRSLSRSKKNLSRDGGQSRDGTPSQNTIGITADDFKWN</sequence>
<feature type="compositionally biased region" description="Basic and acidic residues" evidence="2">
    <location>
        <begin position="929"/>
        <end position="944"/>
    </location>
</feature>
<evidence type="ECO:0000256" key="2">
    <source>
        <dbReference type="SAM" id="MobiDB-lite"/>
    </source>
</evidence>
<feature type="compositionally biased region" description="Polar residues" evidence="2">
    <location>
        <begin position="331"/>
        <end position="354"/>
    </location>
</feature>
<feature type="compositionally biased region" description="Polar residues" evidence="2">
    <location>
        <begin position="124"/>
        <end position="133"/>
    </location>
</feature>
<feature type="coiled-coil region" evidence="1">
    <location>
        <begin position="584"/>
        <end position="611"/>
    </location>
</feature>
<feature type="compositionally biased region" description="Polar residues" evidence="2">
    <location>
        <begin position="18"/>
        <end position="31"/>
    </location>
</feature>
<gene>
    <name evidence="3" type="ORF">niasHT_020434</name>
</gene>
<organism evidence="3 4">
    <name type="scientific">Heterodera trifolii</name>
    <dbReference type="NCBI Taxonomy" id="157864"/>
    <lineage>
        <taxon>Eukaryota</taxon>
        <taxon>Metazoa</taxon>
        <taxon>Ecdysozoa</taxon>
        <taxon>Nematoda</taxon>
        <taxon>Chromadorea</taxon>
        <taxon>Rhabditida</taxon>
        <taxon>Tylenchina</taxon>
        <taxon>Tylenchomorpha</taxon>
        <taxon>Tylenchoidea</taxon>
        <taxon>Heteroderidae</taxon>
        <taxon>Heteroderinae</taxon>
        <taxon>Heterodera</taxon>
    </lineage>
</organism>
<dbReference type="Proteomes" id="UP001620626">
    <property type="component" value="Unassembled WGS sequence"/>
</dbReference>
<feature type="compositionally biased region" description="Low complexity" evidence="2">
    <location>
        <begin position="134"/>
        <end position="158"/>
    </location>
</feature>
<feature type="compositionally biased region" description="Low complexity" evidence="2">
    <location>
        <begin position="1518"/>
        <end position="1532"/>
    </location>
</feature>
<evidence type="ECO:0000313" key="3">
    <source>
        <dbReference type="EMBL" id="KAL3089655.1"/>
    </source>
</evidence>
<feature type="coiled-coil region" evidence="1">
    <location>
        <begin position="966"/>
        <end position="1133"/>
    </location>
</feature>
<feature type="region of interest" description="Disordered" evidence="2">
    <location>
        <begin position="1347"/>
        <end position="1374"/>
    </location>
</feature>
<feature type="region of interest" description="Disordered" evidence="2">
    <location>
        <begin position="1492"/>
        <end position="1631"/>
    </location>
</feature>
<feature type="compositionally biased region" description="Basic and acidic residues" evidence="2">
    <location>
        <begin position="1193"/>
        <end position="1207"/>
    </location>
</feature>
<proteinExistence type="predicted"/>
<feature type="compositionally biased region" description="Polar residues" evidence="2">
    <location>
        <begin position="886"/>
        <end position="912"/>
    </location>
</feature>
<evidence type="ECO:0000313" key="4">
    <source>
        <dbReference type="Proteomes" id="UP001620626"/>
    </source>
</evidence>
<evidence type="ECO:0000256" key="1">
    <source>
        <dbReference type="SAM" id="Coils"/>
    </source>
</evidence>
<feature type="compositionally biased region" description="Basic and acidic residues" evidence="2">
    <location>
        <begin position="1542"/>
        <end position="1560"/>
    </location>
</feature>
<feature type="coiled-coil region" evidence="1">
    <location>
        <begin position="650"/>
        <end position="772"/>
    </location>
</feature>
<feature type="region of interest" description="Disordered" evidence="2">
    <location>
        <begin position="95"/>
        <end position="394"/>
    </location>
</feature>
<keyword evidence="4" id="KW-1185">Reference proteome</keyword>
<feature type="compositionally biased region" description="Polar residues" evidence="2">
    <location>
        <begin position="1612"/>
        <end position="1622"/>
    </location>
</feature>
<feature type="compositionally biased region" description="Polar residues" evidence="2">
    <location>
        <begin position="1364"/>
        <end position="1374"/>
    </location>
</feature>
<name>A0ABD2JG95_9BILA</name>
<reference evidence="3 4" key="1">
    <citation type="submission" date="2024-10" db="EMBL/GenBank/DDBJ databases">
        <authorList>
            <person name="Kim D."/>
        </authorList>
    </citation>
    <scope>NUCLEOTIDE SEQUENCE [LARGE SCALE GENOMIC DNA]</scope>
    <source>
        <strain evidence="3">BH-2024</strain>
    </source>
</reference>
<protein>
    <submittedName>
        <fullName evidence="3">Uncharacterized protein</fullName>
    </submittedName>
</protein>
<feature type="compositionally biased region" description="Low complexity" evidence="2">
    <location>
        <begin position="1570"/>
        <end position="1579"/>
    </location>
</feature>
<keyword evidence="1" id="KW-0175">Coiled coil</keyword>
<feature type="compositionally biased region" description="Low complexity" evidence="2">
    <location>
        <begin position="1181"/>
        <end position="1192"/>
    </location>
</feature>
<feature type="region of interest" description="Disordered" evidence="2">
    <location>
        <begin position="1"/>
        <end position="38"/>
    </location>
</feature>
<feature type="coiled-coil region" evidence="1">
    <location>
        <begin position="1260"/>
        <end position="1312"/>
    </location>
</feature>
<comment type="caution">
    <text evidence="3">The sequence shown here is derived from an EMBL/GenBank/DDBJ whole genome shotgun (WGS) entry which is preliminary data.</text>
</comment>
<dbReference type="PANTHER" id="PTHR15742:SF5">
    <property type="entry name" value="GIRDIN"/>
    <property type="match status" value="1"/>
</dbReference>